<gene>
    <name evidence="15" type="ORF">CWI80_10935</name>
</gene>
<dbReference type="GO" id="GO:0022904">
    <property type="term" value="P:respiratory electron transport chain"/>
    <property type="evidence" value="ECO:0007669"/>
    <property type="project" value="InterPro"/>
</dbReference>
<evidence type="ECO:0000256" key="3">
    <source>
        <dbReference type="ARBA" id="ARBA00022448"/>
    </source>
</evidence>
<feature type="domain" description="Cytochrome b561 bacterial/Ni-hydrogenase" evidence="14">
    <location>
        <begin position="9"/>
        <end position="176"/>
    </location>
</feature>
<evidence type="ECO:0000256" key="1">
    <source>
        <dbReference type="ARBA" id="ARBA00001970"/>
    </source>
</evidence>
<keyword evidence="3" id="KW-0813">Transport</keyword>
<organism evidence="15 16">
    <name type="scientific">Pseudidiomarina sediminum</name>
    <dbReference type="NCBI Taxonomy" id="431675"/>
    <lineage>
        <taxon>Bacteria</taxon>
        <taxon>Pseudomonadati</taxon>
        <taxon>Pseudomonadota</taxon>
        <taxon>Gammaproteobacteria</taxon>
        <taxon>Alteromonadales</taxon>
        <taxon>Idiomarinaceae</taxon>
        <taxon>Pseudidiomarina</taxon>
    </lineage>
</organism>
<evidence type="ECO:0000256" key="10">
    <source>
        <dbReference type="ARBA" id="ARBA00023004"/>
    </source>
</evidence>
<dbReference type="SUPFAM" id="SSF81342">
    <property type="entry name" value="Transmembrane di-heme cytochromes"/>
    <property type="match status" value="1"/>
</dbReference>
<evidence type="ECO:0000313" key="16">
    <source>
        <dbReference type="Proteomes" id="UP000287022"/>
    </source>
</evidence>
<dbReference type="PANTHER" id="PTHR30529:SF1">
    <property type="entry name" value="CYTOCHROME B561 HOMOLOG 2"/>
    <property type="match status" value="1"/>
</dbReference>
<protein>
    <submittedName>
        <fullName evidence="15">Cytochrome b</fullName>
    </submittedName>
</protein>
<feature type="transmembrane region" description="Helical" evidence="13">
    <location>
        <begin position="54"/>
        <end position="71"/>
    </location>
</feature>
<evidence type="ECO:0000259" key="14">
    <source>
        <dbReference type="Pfam" id="PF01292"/>
    </source>
</evidence>
<keyword evidence="5" id="KW-0349">Heme</keyword>
<feature type="transmembrane region" description="Helical" evidence="13">
    <location>
        <begin position="12"/>
        <end position="34"/>
    </location>
</feature>
<dbReference type="Proteomes" id="UP000287022">
    <property type="component" value="Unassembled WGS sequence"/>
</dbReference>
<dbReference type="Gene3D" id="1.20.950.20">
    <property type="entry name" value="Transmembrane di-heme cytochromes, Chain C"/>
    <property type="match status" value="1"/>
</dbReference>
<reference evidence="16" key="1">
    <citation type="journal article" date="2018" name="Front. Microbiol.">
        <title>Genome-Based Analysis Reveals the Taxonomy and Diversity of the Family Idiomarinaceae.</title>
        <authorList>
            <person name="Liu Y."/>
            <person name="Lai Q."/>
            <person name="Shao Z."/>
        </authorList>
    </citation>
    <scope>NUCLEOTIDE SEQUENCE [LARGE SCALE GENOMIC DNA]</scope>
    <source>
        <strain evidence="16">c121</strain>
    </source>
</reference>
<evidence type="ECO:0000256" key="9">
    <source>
        <dbReference type="ARBA" id="ARBA00022989"/>
    </source>
</evidence>
<keyword evidence="10" id="KW-0408">Iron</keyword>
<dbReference type="InterPro" id="IPR016174">
    <property type="entry name" value="Di-haem_cyt_TM"/>
</dbReference>
<evidence type="ECO:0000256" key="8">
    <source>
        <dbReference type="ARBA" id="ARBA00022982"/>
    </source>
</evidence>
<keyword evidence="9 13" id="KW-1133">Transmembrane helix</keyword>
<evidence type="ECO:0000256" key="4">
    <source>
        <dbReference type="ARBA" id="ARBA00022475"/>
    </source>
</evidence>
<evidence type="ECO:0000256" key="11">
    <source>
        <dbReference type="ARBA" id="ARBA00023136"/>
    </source>
</evidence>
<comment type="cofactor">
    <cofactor evidence="1">
        <name>heme b</name>
        <dbReference type="ChEBI" id="CHEBI:60344"/>
    </cofactor>
</comment>
<dbReference type="EMBL" id="PIQE01000003">
    <property type="protein sequence ID" value="RUO72302.1"/>
    <property type="molecule type" value="Genomic_DNA"/>
</dbReference>
<comment type="similarity">
    <text evidence="12">Belongs to the cytochrome b561 family.</text>
</comment>
<proteinExistence type="inferred from homology"/>
<evidence type="ECO:0000256" key="2">
    <source>
        <dbReference type="ARBA" id="ARBA00004651"/>
    </source>
</evidence>
<keyword evidence="16" id="KW-1185">Reference proteome</keyword>
<keyword evidence="11 13" id="KW-0472">Membrane</keyword>
<dbReference type="InterPro" id="IPR011577">
    <property type="entry name" value="Cyt_b561_bac/Ni-Hgenase"/>
</dbReference>
<keyword evidence="8" id="KW-0249">Electron transport</keyword>
<feature type="transmembrane region" description="Helical" evidence="13">
    <location>
        <begin position="92"/>
        <end position="109"/>
    </location>
</feature>
<dbReference type="RefSeq" id="WP_026860483.1">
    <property type="nucleotide sequence ID" value="NZ_JAHVIQ010000002.1"/>
</dbReference>
<keyword evidence="7" id="KW-0479">Metal-binding</keyword>
<keyword evidence="6 13" id="KW-0812">Transmembrane</keyword>
<dbReference type="AlphaFoldDB" id="A0A432Z324"/>
<comment type="caution">
    <text evidence="15">The sequence shown here is derived from an EMBL/GenBank/DDBJ whole genome shotgun (WGS) entry which is preliminary data.</text>
</comment>
<evidence type="ECO:0000256" key="7">
    <source>
        <dbReference type="ARBA" id="ARBA00022723"/>
    </source>
</evidence>
<evidence type="ECO:0000256" key="12">
    <source>
        <dbReference type="ARBA" id="ARBA00037975"/>
    </source>
</evidence>
<sequence>MLRNTTSSYGWIAILIHWLSAFAVIGLFALGYWMLTLTYYDPWYRLGPWWHKSIGMLLLSLTLARLVWRFVQPRPQLSGRAIERFAAHAGHTLLYILLLVTLISGYLISTAEGRGIAVFDWFEVPAFITSIPQQADVAGAIHWYAALSLVLLATGHALAALWHHFARKHNTLKRMLAPQENTSLGDKR</sequence>
<dbReference type="GO" id="GO:0020037">
    <property type="term" value="F:heme binding"/>
    <property type="evidence" value="ECO:0007669"/>
    <property type="project" value="TreeGrafter"/>
</dbReference>
<evidence type="ECO:0000256" key="6">
    <source>
        <dbReference type="ARBA" id="ARBA00022692"/>
    </source>
</evidence>
<feature type="transmembrane region" description="Helical" evidence="13">
    <location>
        <begin position="141"/>
        <end position="165"/>
    </location>
</feature>
<name>A0A432Z324_9GAMM</name>
<dbReference type="GO" id="GO:0009055">
    <property type="term" value="F:electron transfer activity"/>
    <property type="evidence" value="ECO:0007669"/>
    <property type="project" value="InterPro"/>
</dbReference>
<dbReference type="PANTHER" id="PTHR30529">
    <property type="entry name" value="CYTOCHROME B561"/>
    <property type="match status" value="1"/>
</dbReference>
<dbReference type="GO" id="GO:0046872">
    <property type="term" value="F:metal ion binding"/>
    <property type="evidence" value="ECO:0007669"/>
    <property type="project" value="UniProtKB-KW"/>
</dbReference>
<dbReference type="Pfam" id="PF01292">
    <property type="entry name" value="Ni_hydr_CYTB"/>
    <property type="match status" value="1"/>
</dbReference>
<evidence type="ECO:0000256" key="5">
    <source>
        <dbReference type="ARBA" id="ARBA00022617"/>
    </source>
</evidence>
<comment type="subcellular location">
    <subcellularLocation>
        <location evidence="2">Cell membrane</location>
        <topology evidence="2">Multi-pass membrane protein</topology>
    </subcellularLocation>
</comment>
<keyword evidence="4" id="KW-1003">Cell membrane</keyword>
<dbReference type="GO" id="GO:0005886">
    <property type="term" value="C:plasma membrane"/>
    <property type="evidence" value="ECO:0007669"/>
    <property type="project" value="UniProtKB-SubCell"/>
</dbReference>
<dbReference type="InterPro" id="IPR052168">
    <property type="entry name" value="Cytochrome_b561_oxidase"/>
</dbReference>
<accession>A0A432Z324</accession>
<evidence type="ECO:0000313" key="15">
    <source>
        <dbReference type="EMBL" id="RUO72302.1"/>
    </source>
</evidence>
<evidence type="ECO:0000256" key="13">
    <source>
        <dbReference type="SAM" id="Phobius"/>
    </source>
</evidence>